<evidence type="ECO:0000313" key="6">
    <source>
        <dbReference type="EMBL" id="OGM26302.1"/>
    </source>
</evidence>
<feature type="transmembrane region" description="Helical" evidence="5">
    <location>
        <begin position="159"/>
        <end position="184"/>
    </location>
</feature>
<dbReference type="PANTHER" id="PTHR30371:SF0">
    <property type="entry name" value="SEC-INDEPENDENT PROTEIN TRANSLOCASE PROTEIN TATC, CHLOROPLASTIC-RELATED"/>
    <property type="match status" value="1"/>
</dbReference>
<dbReference type="GO" id="GO:0065002">
    <property type="term" value="P:intracellular protein transmembrane transport"/>
    <property type="evidence" value="ECO:0007669"/>
    <property type="project" value="TreeGrafter"/>
</dbReference>
<dbReference type="InterPro" id="IPR002033">
    <property type="entry name" value="TatC"/>
</dbReference>
<gene>
    <name evidence="5" type="primary">tatC</name>
    <name evidence="6" type="ORF">A2628_03815</name>
</gene>
<dbReference type="Proteomes" id="UP000179221">
    <property type="component" value="Unassembled WGS sequence"/>
</dbReference>
<sequence>MEEESFLPATIQDSFNKYFPYLMEIRKRLFFIAAIFLVSGIFGFIYYEKIISTILHLLNLTGVNIVFTSPFQFFTLSINSGFLVGVIVSAPLIFAQILSFIRPALTKKEYKITITLLPVTIILFILGFFYGVSIMKYIVTIFYQKSQELNIGNLLDINLLLGKIITTGILLGVAFEFPIIMTILMRLNVIKYKDFIKQRFLAYCVAIIFAALLPPTDILSLMLLTLPLVMLFELTLILNKLFLKSHLL</sequence>
<feature type="transmembrane region" description="Helical" evidence="5">
    <location>
        <begin position="29"/>
        <end position="47"/>
    </location>
</feature>
<keyword evidence="5" id="KW-0811">Translocation</keyword>
<feature type="transmembrane region" description="Helical" evidence="5">
    <location>
        <begin position="113"/>
        <end position="139"/>
    </location>
</feature>
<keyword evidence="2 5" id="KW-0812">Transmembrane</keyword>
<protein>
    <recommendedName>
        <fullName evidence="5">Sec-independent protein translocase protein TatC</fullName>
    </recommendedName>
</protein>
<comment type="subunit">
    <text evidence="5">Forms a complex with TatA.</text>
</comment>
<proteinExistence type="inferred from homology"/>
<dbReference type="AlphaFoldDB" id="A0A1F7YGA9"/>
<dbReference type="EMBL" id="MGGL01000014">
    <property type="protein sequence ID" value="OGM26302.1"/>
    <property type="molecule type" value="Genomic_DNA"/>
</dbReference>
<evidence type="ECO:0000256" key="2">
    <source>
        <dbReference type="ARBA" id="ARBA00022692"/>
    </source>
</evidence>
<keyword evidence="3 5" id="KW-1133">Transmembrane helix</keyword>
<dbReference type="HAMAP" id="MF_00902">
    <property type="entry name" value="TatC"/>
    <property type="match status" value="1"/>
</dbReference>
<feature type="transmembrane region" description="Helical" evidence="5">
    <location>
        <begin position="196"/>
        <end position="213"/>
    </location>
</feature>
<evidence type="ECO:0000313" key="7">
    <source>
        <dbReference type="Proteomes" id="UP000179221"/>
    </source>
</evidence>
<comment type="caution">
    <text evidence="6">The sequence shown here is derived from an EMBL/GenBank/DDBJ whole genome shotgun (WGS) entry which is preliminary data.</text>
</comment>
<feature type="transmembrane region" description="Helical" evidence="5">
    <location>
        <begin position="54"/>
        <end position="74"/>
    </location>
</feature>
<comment type="function">
    <text evidence="5">Part of the twin-arginine translocation (Tat) system that transports large folded proteins containing a characteristic twin-arginine motif in their signal peptide across membranes.</text>
</comment>
<dbReference type="GO" id="GO:0043953">
    <property type="term" value="P:protein transport by the Tat complex"/>
    <property type="evidence" value="ECO:0007669"/>
    <property type="project" value="UniProtKB-UniRule"/>
</dbReference>
<keyword evidence="4 5" id="KW-0472">Membrane</keyword>
<keyword evidence="5" id="KW-1003">Cell membrane</keyword>
<comment type="subcellular location">
    <subcellularLocation>
        <location evidence="5">Cell membrane</location>
        <topology evidence="5">Multi-pass membrane protein</topology>
    </subcellularLocation>
    <subcellularLocation>
        <location evidence="1">Membrane</location>
        <topology evidence="1">Multi-pass membrane protein</topology>
    </subcellularLocation>
</comment>
<feature type="transmembrane region" description="Helical" evidence="5">
    <location>
        <begin position="219"/>
        <end position="238"/>
    </location>
</feature>
<keyword evidence="5" id="KW-0813">Transport</keyword>
<comment type="similarity">
    <text evidence="5">Belongs to the TatC family.</text>
</comment>
<dbReference type="Pfam" id="PF00902">
    <property type="entry name" value="TatC"/>
    <property type="match status" value="1"/>
</dbReference>
<dbReference type="GO" id="GO:0033281">
    <property type="term" value="C:TAT protein transport complex"/>
    <property type="evidence" value="ECO:0007669"/>
    <property type="project" value="UniProtKB-UniRule"/>
</dbReference>
<feature type="transmembrane region" description="Helical" evidence="5">
    <location>
        <begin position="80"/>
        <end position="101"/>
    </location>
</feature>
<evidence type="ECO:0000256" key="1">
    <source>
        <dbReference type="ARBA" id="ARBA00004141"/>
    </source>
</evidence>
<name>A0A1F7YGA9_9BACT</name>
<organism evidence="6 7">
    <name type="scientific">Candidatus Woesebacteria bacterium RIFCSPHIGHO2_01_FULL_40_22</name>
    <dbReference type="NCBI Taxonomy" id="1802499"/>
    <lineage>
        <taxon>Bacteria</taxon>
        <taxon>Candidatus Woeseibacteriota</taxon>
    </lineage>
</organism>
<dbReference type="PRINTS" id="PR01840">
    <property type="entry name" value="TATCFAMILY"/>
</dbReference>
<accession>A0A1F7YGA9</accession>
<reference evidence="6 7" key="1">
    <citation type="journal article" date="2016" name="Nat. Commun.">
        <title>Thousands of microbial genomes shed light on interconnected biogeochemical processes in an aquifer system.</title>
        <authorList>
            <person name="Anantharaman K."/>
            <person name="Brown C.T."/>
            <person name="Hug L.A."/>
            <person name="Sharon I."/>
            <person name="Castelle C.J."/>
            <person name="Probst A.J."/>
            <person name="Thomas B.C."/>
            <person name="Singh A."/>
            <person name="Wilkins M.J."/>
            <person name="Karaoz U."/>
            <person name="Brodie E.L."/>
            <person name="Williams K.H."/>
            <person name="Hubbard S.S."/>
            <person name="Banfield J.F."/>
        </authorList>
    </citation>
    <scope>NUCLEOTIDE SEQUENCE [LARGE SCALE GENOMIC DNA]</scope>
</reference>
<dbReference type="GO" id="GO:0009977">
    <property type="term" value="F:proton motive force dependent protein transmembrane transporter activity"/>
    <property type="evidence" value="ECO:0007669"/>
    <property type="project" value="TreeGrafter"/>
</dbReference>
<evidence type="ECO:0000256" key="5">
    <source>
        <dbReference type="HAMAP-Rule" id="MF_00902"/>
    </source>
</evidence>
<evidence type="ECO:0000256" key="3">
    <source>
        <dbReference type="ARBA" id="ARBA00022989"/>
    </source>
</evidence>
<evidence type="ECO:0000256" key="4">
    <source>
        <dbReference type="ARBA" id="ARBA00023136"/>
    </source>
</evidence>
<dbReference type="PANTHER" id="PTHR30371">
    <property type="entry name" value="SEC-INDEPENDENT PROTEIN TRANSLOCASE PROTEIN TATC"/>
    <property type="match status" value="1"/>
</dbReference>
<keyword evidence="5" id="KW-0653">Protein transport</keyword>